<dbReference type="InterPro" id="IPR015927">
    <property type="entry name" value="Peptidase_S24_S26A/B/C"/>
</dbReference>
<reference evidence="6" key="1">
    <citation type="journal article" date="2021" name="PeerJ">
        <title>Extensive microbial diversity within the chicken gut microbiome revealed by metagenomics and culture.</title>
        <authorList>
            <person name="Gilroy R."/>
            <person name="Ravi A."/>
            <person name="Getino M."/>
            <person name="Pursley I."/>
            <person name="Horton D.L."/>
            <person name="Alikhan N.F."/>
            <person name="Baker D."/>
            <person name="Gharbi K."/>
            <person name="Hall N."/>
            <person name="Watson M."/>
            <person name="Adriaenssens E.M."/>
            <person name="Foster-Nyarko E."/>
            <person name="Jarju S."/>
            <person name="Secka A."/>
            <person name="Antonio M."/>
            <person name="Oren A."/>
            <person name="Chaudhuri R.R."/>
            <person name="La Ragione R."/>
            <person name="Hildebrand F."/>
            <person name="Pallen M.J."/>
        </authorList>
    </citation>
    <scope>NUCLEOTIDE SEQUENCE</scope>
    <source>
        <strain evidence="6">ChiGjej2B2-19336</strain>
    </source>
</reference>
<dbReference type="EMBL" id="DYZA01000037">
    <property type="protein sequence ID" value="HJD96421.1"/>
    <property type="molecule type" value="Genomic_DNA"/>
</dbReference>
<evidence type="ECO:0000256" key="3">
    <source>
        <dbReference type="ARBA" id="ARBA00023163"/>
    </source>
</evidence>
<accession>A0A921AV18</accession>
<evidence type="ECO:0000256" key="1">
    <source>
        <dbReference type="ARBA" id="ARBA00023015"/>
    </source>
</evidence>
<dbReference type="GO" id="GO:0003677">
    <property type="term" value="F:DNA binding"/>
    <property type="evidence" value="ECO:0007669"/>
    <property type="project" value="UniProtKB-KW"/>
</dbReference>
<comment type="caution">
    <text evidence="6">The sequence shown here is derived from an EMBL/GenBank/DDBJ whole genome shotgun (WGS) entry which is preliminary data.</text>
</comment>
<dbReference type="Gene3D" id="1.10.260.40">
    <property type="entry name" value="lambda repressor-like DNA-binding domains"/>
    <property type="match status" value="1"/>
</dbReference>
<dbReference type="Pfam" id="PF07022">
    <property type="entry name" value="Phage_CI_repr"/>
    <property type="match status" value="1"/>
</dbReference>
<dbReference type="AlphaFoldDB" id="A0A921AV18"/>
<feature type="compositionally biased region" description="Basic and acidic residues" evidence="4">
    <location>
        <begin position="85"/>
        <end position="98"/>
    </location>
</feature>
<keyword evidence="2" id="KW-0238">DNA-binding</keyword>
<dbReference type="InterPro" id="IPR001387">
    <property type="entry name" value="Cro/C1-type_HTH"/>
</dbReference>
<keyword evidence="3" id="KW-0804">Transcription</keyword>
<dbReference type="Proteomes" id="UP000698963">
    <property type="component" value="Unassembled WGS sequence"/>
</dbReference>
<dbReference type="GO" id="GO:0045892">
    <property type="term" value="P:negative regulation of DNA-templated transcription"/>
    <property type="evidence" value="ECO:0007669"/>
    <property type="project" value="InterPro"/>
</dbReference>
<sequence length="251" mass="27235">MNNATPDTLDRLLQGAGLRRDSQLAEILGVSPQAVSQARRKGKIPDGWVLKVAAQFGLSTDWIFFGRGEGPAGRAQGAAPAEGAEEAKKAPAEERHAPGESFFGEVGSGQDSIGLVMVPLVAARLAAGKGSLETDGDVLSYFSFRQDWLCRKGDPSWMVLMKVCGDSMEPDIRHGDMVLVDQGKRQIYGHAIYAMGINEEIYIKQVETLPGGRLVLRSRNPEYSPISVDLHGDLADSVRVIGRVIWCCREI</sequence>
<dbReference type="SUPFAM" id="SSF47413">
    <property type="entry name" value="lambda repressor-like DNA-binding domains"/>
    <property type="match status" value="1"/>
</dbReference>
<dbReference type="Pfam" id="PF00717">
    <property type="entry name" value="Peptidase_S24"/>
    <property type="match status" value="1"/>
</dbReference>
<keyword evidence="1" id="KW-0805">Transcription regulation</keyword>
<feature type="region of interest" description="Disordered" evidence="4">
    <location>
        <begin position="73"/>
        <end position="101"/>
    </location>
</feature>
<proteinExistence type="predicted"/>
<feature type="compositionally biased region" description="Low complexity" evidence="4">
    <location>
        <begin position="73"/>
        <end position="82"/>
    </location>
</feature>
<dbReference type="InterPro" id="IPR036286">
    <property type="entry name" value="LexA/Signal_pep-like_sf"/>
</dbReference>
<dbReference type="InterPro" id="IPR039418">
    <property type="entry name" value="LexA-like"/>
</dbReference>
<dbReference type="RefSeq" id="WP_304120724.1">
    <property type="nucleotide sequence ID" value="NZ_DYZA01000037.1"/>
</dbReference>
<feature type="domain" description="HTH cro/C1-type" evidence="5">
    <location>
        <begin position="22"/>
        <end position="63"/>
    </location>
</feature>
<evidence type="ECO:0000313" key="7">
    <source>
        <dbReference type="Proteomes" id="UP000698963"/>
    </source>
</evidence>
<name>A0A921AV18_9BACT</name>
<dbReference type="SUPFAM" id="SSF51306">
    <property type="entry name" value="LexA/Signal peptidase"/>
    <property type="match status" value="1"/>
</dbReference>
<dbReference type="InterPro" id="IPR010744">
    <property type="entry name" value="Phage_CI_N"/>
</dbReference>
<evidence type="ECO:0000256" key="2">
    <source>
        <dbReference type="ARBA" id="ARBA00023125"/>
    </source>
</evidence>
<dbReference type="CDD" id="cd00093">
    <property type="entry name" value="HTH_XRE"/>
    <property type="match status" value="1"/>
</dbReference>
<gene>
    <name evidence="6" type="ORF">K8W16_02080</name>
</gene>
<evidence type="ECO:0000259" key="5">
    <source>
        <dbReference type="PROSITE" id="PS50943"/>
    </source>
</evidence>
<reference evidence="6" key="2">
    <citation type="submission" date="2021-09" db="EMBL/GenBank/DDBJ databases">
        <authorList>
            <person name="Gilroy R."/>
        </authorList>
    </citation>
    <scope>NUCLEOTIDE SEQUENCE</scope>
    <source>
        <strain evidence="6">ChiGjej2B2-19336</strain>
    </source>
</reference>
<evidence type="ECO:0000256" key="4">
    <source>
        <dbReference type="SAM" id="MobiDB-lite"/>
    </source>
</evidence>
<evidence type="ECO:0000313" key="6">
    <source>
        <dbReference type="EMBL" id="HJD96421.1"/>
    </source>
</evidence>
<dbReference type="CDD" id="cd06529">
    <property type="entry name" value="S24_LexA-like"/>
    <property type="match status" value="1"/>
</dbReference>
<dbReference type="InterPro" id="IPR010982">
    <property type="entry name" value="Lambda_DNA-bd_dom_sf"/>
</dbReference>
<dbReference type="Gene3D" id="2.10.109.10">
    <property type="entry name" value="Umud Fragment, subunit A"/>
    <property type="match status" value="1"/>
</dbReference>
<dbReference type="PANTHER" id="PTHR40661:SF3">
    <property type="entry name" value="FELS-1 PROPHAGE TRANSCRIPTIONAL REGULATOR"/>
    <property type="match status" value="1"/>
</dbReference>
<dbReference type="PROSITE" id="PS50943">
    <property type="entry name" value="HTH_CROC1"/>
    <property type="match status" value="1"/>
</dbReference>
<organism evidence="6 7">
    <name type="scientific">Mailhella massiliensis</name>
    <dbReference type="NCBI Taxonomy" id="1903261"/>
    <lineage>
        <taxon>Bacteria</taxon>
        <taxon>Pseudomonadati</taxon>
        <taxon>Thermodesulfobacteriota</taxon>
        <taxon>Desulfovibrionia</taxon>
        <taxon>Desulfovibrionales</taxon>
        <taxon>Desulfovibrionaceae</taxon>
        <taxon>Mailhella</taxon>
    </lineage>
</organism>
<dbReference type="PANTHER" id="PTHR40661">
    <property type="match status" value="1"/>
</dbReference>
<protein>
    <submittedName>
        <fullName evidence="6">Helix-turn-helix domain-containing protein</fullName>
    </submittedName>
</protein>